<accession>A0ABD1F295</accession>
<gene>
    <name evidence="3" type="ORF">ABEB36_004267</name>
    <name evidence="2" type="ORF">ABEB36_005500</name>
</gene>
<dbReference type="PANTHER" id="PTHR10773">
    <property type="entry name" value="DNA-DIRECTED RNA POLYMERASES I, II, AND III SUBUNIT RPABC2"/>
    <property type="match status" value="1"/>
</dbReference>
<sequence length="211" mass="24691">MSLSENFEKNVKKRKFAEWKLEQTNTTKFKLVRVAGESSSSSDVFDSDKNSNLNHSTNLNETSMEEKERETSIDLIEEEESTEFKPKGKKKVTVQSQWKKNKIKLLRNSGKAYKSLSSSGKIFEARKLKEPCGDSCRLKCSTKINEELRQEIFEKYWGLKSITRQRDFINGCLQQINPTYRYTQTELGRRLNNAFHLEANCQRIRSFPKRK</sequence>
<dbReference type="EMBL" id="JBDJPC010000003">
    <property type="protein sequence ID" value="KAL1509553.1"/>
    <property type="molecule type" value="Genomic_DNA"/>
</dbReference>
<feature type="region of interest" description="Disordered" evidence="1">
    <location>
        <begin position="37"/>
        <end position="68"/>
    </location>
</feature>
<name>A0ABD1F295_HYPHA</name>
<dbReference type="PANTHER" id="PTHR10773:SF19">
    <property type="match status" value="1"/>
</dbReference>
<proteinExistence type="predicted"/>
<dbReference type="EMBL" id="JBDJPC010000004">
    <property type="protein sequence ID" value="KAL1506069.1"/>
    <property type="molecule type" value="Genomic_DNA"/>
</dbReference>
<evidence type="ECO:0000313" key="3">
    <source>
        <dbReference type="EMBL" id="KAL1509553.1"/>
    </source>
</evidence>
<feature type="compositionally biased region" description="Polar residues" evidence="1">
    <location>
        <begin position="52"/>
        <end position="62"/>
    </location>
</feature>
<dbReference type="AlphaFoldDB" id="A0ABD1F295"/>
<dbReference type="Proteomes" id="UP001566132">
    <property type="component" value="Unassembled WGS sequence"/>
</dbReference>
<comment type="caution">
    <text evidence="2">The sequence shown here is derived from an EMBL/GenBank/DDBJ whole genome shotgun (WGS) entry which is preliminary data.</text>
</comment>
<evidence type="ECO:0000256" key="1">
    <source>
        <dbReference type="SAM" id="MobiDB-lite"/>
    </source>
</evidence>
<organism evidence="2 4">
    <name type="scientific">Hypothenemus hampei</name>
    <name type="common">Coffee berry borer</name>
    <dbReference type="NCBI Taxonomy" id="57062"/>
    <lineage>
        <taxon>Eukaryota</taxon>
        <taxon>Metazoa</taxon>
        <taxon>Ecdysozoa</taxon>
        <taxon>Arthropoda</taxon>
        <taxon>Hexapoda</taxon>
        <taxon>Insecta</taxon>
        <taxon>Pterygota</taxon>
        <taxon>Neoptera</taxon>
        <taxon>Endopterygota</taxon>
        <taxon>Coleoptera</taxon>
        <taxon>Polyphaga</taxon>
        <taxon>Cucujiformia</taxon>
        <taxon>Curculionidae</taxon>
        <taxon>Scolytinae</taxon>
        <taxon>Hypothenemus</taxon>
    </lineage>
</organism>
<evidence type="ECO:0000313" key="2">
    <source>
        <dbReference type="EMBL" id="KAL1506069.1"/>
    </source>
</evidence>
<evidence type="ECO:0000313" key="4">
    <source>
        <dbReference type="Proteomes" id="UP001566132"/>
    </source>
</evidence>
<reference evidence="2 4" key="1">
    <citation type="submission" date="2024-05" db="EMBL/GenBank/DDBJ databases">
        <title>Genetic variation in Jamaican populations of the coffee berry borer (Hypothenemus hampei).</title>
        <authorList>
            <person name="Errbii M."/>
            <person name="Myrie A."/>
        </authorList>
    </citation>
    <scope>NUCLEOTIDE SEQUENCE [LARGE SCALE GENOMIC DNA]</scope>
    <source>
        <strain evidence="2">JA-Hopewell-2020-01-JO</strain>
        <tissue evidence="2">Whole body</tissue>
    </source>
</reference>
<keyword evidence="4" id="KW-1185">Reference proteome</keyword>
<protein>
    <submittedName>
        <fullName evidence="2">Uncharacterized protein</fullName>
    </submittedName>
</protein>